<dbReference type="InterPro" id="IPR018060">
    <property type="entry name" value="HTH_AraC"/>
</dbReference>
<dbReference type="InterPro" id="IPR050204">
    <property type="entry name" value="AraC_XylS_family_regulators"/>
</dbReference>
<dbReference type="SUPFAM" id="SSF46689">
    <property type="entry name" value="Homeodomain-like"/>
    <property type="match status" value="1"/>
</dbReference>
<dbReference type="Gene3D" id="1.10.10.60">
    <property type="entry name" value="Homeodomain-like"/>
    <property type="match status" value="1"/>
</dbReference>
<dbReference type="SMART" id="SM00342">
    <property type="entry name" value="HTH_ARAC"/>
    <property type="match status" value="1"/>
</dbReference>
<evidence type="ECO:0000256" key="3">
    <source>
        <dbReference type="ARBA" id="ARBA00023163"/>
    </source>
</evidence>
<dbReference type="Pfam" id="PF20240">
    <property type="entry name" value="DUF6597"/>
    <property type="match status" value="1"/>
</dbReference>
<proteinExistence type="predicted"/>
<keyword evidence="1" id="KW-0805">Transcription regulation</keyword>
<protein>
    <submittedName>
        <fullName evidence="5">AraC family transcriptional regulator</fullName>
    </submittedName>
</protein>
<dbReference type="EMBL" id="CP034235">
    <property type="protein sequence ID" value="QGQ98224.1"/>
    <property type="molecule type" value="Genomic_DNA"/>
</dbReference>
<dbReference type="Proteomes" id="UP000426246">
    <property type="component" value="Chromosome"/>
</dbReference>
<dbReference type="GO" id="GO:0043565">
    <property type="term" value="F:sequence-specific DNA binding"/>
    <property type="evidence" value="ECO:0007669"/>
    <property type="project" value="InterPro"/>
</dbReference>
<dbReference type="Pfam" id="PF12833">
    <property type="entry name" value="HTH_18"/>
    <property type="match status" value="1"/>
</dbReference>
<reference evidence="6" key="1">
    <citation type="submission" date="2018-11" db="EMBL/GenBank/DDBJ databases">
        <title>Complete genome sequence of Paenibacillus sp. ML311-T8.</title>
        <authorList>
            <person name="Nam Y.-D."/>
            <person name="Kang J."/>
            <person name="Chung W.-H."/>
            <person name="Park Y.S."/>
        </authorList>
    </citation>
    <scope>NUCLEOTIDE SEQUENCE [LARGE SCALE GENOMIC DNA]</scope>
    <source>
        <strain evidence="6">ML311-T8</strain>
    </source>
</reference>
<feature type="domain" description="HTH araC/xylS-type" evidence="4">
    <location>
        <begin position="157"/>
        <end position="255"/>
    </location>
</feature>
<dbReference type="OrthoDB" id="323290at2"/>
<evidence type="ECO:0000256" key="2">
    <source>
        <dbReference type="ARBA" id="ARBA00023125"/>
    </source>
</evidence>
<keyword evidence="2" id="KW-0238">DNA-binding</keyword>
<accession>A0A6B8RQY7</accession>
<keyword evidence="6" id="KW-1185">Reference proteome</keyword>
<gene>
    <name evidence="5" type="ORF">EHS13_26725</name>
</gene>
<dbReference type="GO" id="GO:0003700">
    <property type="term" value="F:DNA-binding transcription factor activity"/>
    <property type="evidence" value="ECO:0007669"/>
    <property type="project" value="InterPro"/>
</dbReference>
<dbReference type="KEGG" id="ppsc:EHS13_26725"/>
<dbReference type="InterPro" id="IPR009057">
    <property type="entry name" value="Homeodomain-like_sf"/>
</dbReference>
<dbReference type="PANTHER" id="PTHR46796">
    <property type="entry name" value="HTH-TYPE TRANSCRIPTIONAL ACTIVATOR RHAS-RELATED"/>
    <property type="match status" value="1"/>
</dbReference>
<name>A0A6B8RQY7_9BACL</name>
<evidence type="ECO:0000256" key="1">
    <source>
        <dbReference type="ARBA" id="ARBA00023015"/>
    </source>
</evidence>
<dbReference type="InterPro" id="IPR046532">
    <property type="entry name" value="DUF6597"/>
</dbReference>
<evidence type="ECO:0000313" key="6">
    <source>
        <dbReference type="Proteomes" id="UP000426246"/>
    </source>
</evidence>
<dbReference type="RefSeq" id="WP_155703327.1">
    <property type="nucleotide sequence ID" value="NZ_CP034235.1"/>
</dbReference>
<dbReference type="PROSITE" id="PS01124">
    <property type="entry name" value="HTH_ARAC_FAMILY_2"/>
    <property type="match status" value="1"/>
</dbReference>
<keyword evidence="3" id="KW-0804">Transcription</keyword>
<sequence length="267" mass="30970">MLLRTYIPRAPLSMFVDYFWYIEGYNPAHSKELALPDGSVEVVINLMDDSIRLYNLAGKELNYGSSVLCGPHSEYFLIDNGNESKVLGIHFKPGGLRPFINEPLDEILNIHVSLDLLWGLEAHRLRNELLEAKIPERMFPVLERRLIALAVQPFEQEPAVLYALHELHHLQVSEVIDNTGWSHRRFNQLFKENVGMPPKRLSRIYRFQNALHFIDSREHISWLDIAIACNYYDQAHFIKDFQAFSGLNPSLYKPIDGRHHNHAELSM</sequence>
<organism evidence="5 6">
    <name type="scientific">Paenibacillus psychroresistens</name>
    <dbReference type="NCBI Taxonomy" id="1778678"/>
    <lineage>
        <taxon>Bacteria</taxon>
        <taxon>Bacillati</taxon>
        <taxon>Bacillota</taxon>
        <taxon>Bacilli</taxon>
        <taxon>Bacillales</taxon>
        <taxon>Paenibacillaceae</taxon>
        <taxon>Paenibacillus</taxon>
    </lineage>
</organism>
<evidence type="ECO:0000313" key="5">
    <source>
        <dbReference type="EMBL" id="QGQ98224.1"/>
    </source>
</evidence>
<dbReference type="PANTHER" id="PTHR46796:SF13">
    <property type="entry name" value="HTH-TYPE TRANSCRIPTIONAL ACTIVATOR RHAS"/>
    <property type="match status" value="1"/>
</dbReference>
<evidence type="ECO:0000259" key="4">
    <source>
        <dbReference type="PROSITE" id="PS01124"/>
    </source>
</evidence>
<dbReference type="AlphaFoldDB" id="A0A6B8RQY7"/>